<dbReference type="Gene3D" id="3.90.1310.10">
    <property type="entry name" value="Penicillin-binding protein 2a (Domain 2)"/>
    <property type="match status" value="1"/>
</dbReference>
<dbReference type="Proteomes" id="UP000192472">
    <property type="component" value="Unassembled WGS sequence"/>
</dbReference>
<protein>
    <submittedName>
        <fullName evidence="7">Cell division protein FtsI (Penicillin-binding protein 3)</fullName>
    </submittedName>
</protein>
<dbReference type="GO" id="GO:0051301">
    <property type="term" value="P:cell division"/>
    <property type="evidence" value="ECO:0007669"/>
    <property type="project" value="UniProtKB-KW"/>
</dbReference>
<dbReference type="InterPro" id="IPR001460">
    <property type="entry name" value="PCN-bd_Tpept"/>
</dbReference>
<evidence type="ECO:0000259" key="6">
    <source>
        <dbReference type="PROSITE" id="PS51178"/>
    </source>
</evidence>
<dbReference type="STRING" id="692418.SAMN04488029_1100"/>
<dbReference type="EMBL" id="FWYF01000001">
    <property type="protein sequence ID" value="SMD32749.1"/>
    <property type="molecule type" value="Genomic_DNA"/>
</dbReference>
<keyword evidence="2" id="KW-0645">Protease</keyword>
<sequence length="698" mass="77988">MSFKSTILLRVRVAYLVALLFSFAIIYKIVEIQNLDGGKWKKKAENIGLQYRNVKATRGNIYSDNGSLLATSLPFYKVAIDPSLPSDRVFNNGINELSERLARQFRDYSATDYKRRIIDARQSGRRYLALNRQEINYQTKKQMSQWPIFEEGRMRGGVIFEKVDKRFRPFSYLGYRTIGTINEDDRGVVGLEYSFNKDLMGRNGKALYQKISGGTWKPVYDGTEVKPQNGLDIVTTINVDLQDVAESALLKALTHNDADYGCVVVMEVATGEIKAISNLSKRNGGGYYENYNYAVGSQGSREPGSTFKLASMIALFEEASVGLNDSVQTGDGTMKFYDQVMKDHKPGGYGTLTVQQVFEKSSNIGTAKLIEDEFGDKPQTFIDYLTSMGLTKPLGFQLIGEGRPYIKSPADSTWSGVSLPWMSHGYELTMTPLHTLALYNAVANNGRMIQPILVKGVMSADKTIETFETRVINKKICSQITLNKVREMLEGVVERGTAQNINDSYYSIAGKTGTAKHVKNGKYINKYYTSFAGYFPADKPKYSCIVVIDNPKKFRIYGSDVSAPVFKEIADKIYALDVELNDPFEGQEVVEGIFPVIRAGEHKDLSLICNTIGISNHLTEESDWVKARINNNSIDWSKLDTKESVVPDVRGMTLRDALYLLENKKLKVTYSGNGRVTQQSVVPGSNTNNANEINLTLG</sequence>
<evidence type="ECO:0000256" key="5">
    <source>
        <dbReference type="SAM" id="Phobius"/>
    </source>
</evidence>
<keyword evidence="3 5" id="KW-0472">Membrane</keyword>
<evidence type="ECO:0000256" key="3">
    <source>
        <dbReference type="ARBA" id="ARBA00023136"/>
    </source>
</evidence>
<keyword evidence="5" id="KW-1133">Transmembrane helix</keyword>
<name>A0A1W2G7T9_REIFA</name>
<dbReference type="InterPro" id="IPR005311">
    <property type="entry name" value="PBP_dimer"/>
</dbReference>
<dbReference type="CDD" id="cd06575">
    <property type="entry name" value="PASTA_Pbp2x-like_2"/>
    <property type="match status" value="1"/>
</dbReference>
<dbReference type="InterPro" id="IPR012338">
    <property type="entry name" value="Beta-lactam/transpept-like"/>
</dbReference>
<accession>A0A1W2G7T9</accession>
<dbReference type="InterPro" id="IPR036138">
    <property type="entry name" value="PBP_dimer_sf"/>
</dbReference>
<dbReference type="Pfam" id="PF03717">
    <property type="entry name" value="PBP_dimer"/>
    <property type="match status" value="1"/>
</dbReference>
<dbReference type="Gene3D" id="3.40.710.10">
    <property type="entry name" value="DD-peptidase/beta-lactamase superfamily"/>
    <property type="match status" value="1"/>
</dbReference>
<comment type="subcellular location">
    <subcellularLocation>
        <location evidence="1">Membrane</location>
    </subcellularLocation>
</comment>
<dbReference type="AlphaFoldDB" id="A0A1W2G7T9"/>
<proteinExistence type="predicted"/>
<keyword evidence="7" id="KW-0131">Cell cycle</keyword>
<evidence type="ECO:0000256" key="2">
    <source>
        <dbReference type="ARBA" id="ARBA00022645"/>
    </source>
</evidence>
<dbReference type="GO" id="GO:0004180">
    <property type="term" value="F:carboxypeptidase activity"/>
    <property type="evidence" value="ECO:0007669"/>
    <property type="project" value="UniProtKB-KW"/>
</dbReference>
<keyword evidence="7" id="KW-0132">Cell division</keyword>
<keyword evidence="2" id="KW-0378">Hydrolase</keyword>
<dbReference type="PROSITE" id="PS51178">
    <property type="entry name" value="PASTA"/>
    <property type="match status" value="1"/>
</dbReference>
<dbReference type="SUPFAM" id="SSF56519">
    <property type="entry name" value="Penicillin binding protein dimerisation domain"/>
    <property type="match status" value="1"/>
</dbReference>
<keyword evidence="2" id="KW-0121">Carboxypeptidase</keyword>
<dbReference type="GO" id="GO:0008658">
    <property type="term" value="F:penicillin binding"/>
    <property type="evidence" value="ECO:0007669"/>
    <property type="project" value="InterPro"/>
</dbReference>
<dbReference type="SUPFAM" id="SSF54184">
    <property type="entry name" value="Penicillin-binding protein 2x (pbp-2x), c-terminal domain"/>
    <property type="match status" value="1"/>
</dbReference>
<dbReference type="OrthoDB" id="9804124at2"/>
<dbReference type="SUPFAM" id="SSF56601">
    <property type="entry name" value="beta-lactamase/transpeptidase-like"/>
    <property type="match status" value="1"/>
</dbReference>
<dbReference type="PANTHER" id="PTHR30627:SF1">
    <property type="entry name" value="PEPTIDOGLYCAN D,D-TRANSPEPTIDASE FTSI"/>
    <property type="match status" value="1"/>
</dbReference>
<dbReference type="Pfam" id="PF00905">
    <property type="entry name" value="Transpeptidase"/>
    <property type="match status" value="1"/>
</dbReference>
<feature type="transmembrane region" description="Helical" evidence="5">
    <location>
        <begin position="12"/>
        <end position="30"/>
    </location>
</feature>
<dbReference type="SMART" id="SM00740">
    <property type="entry name" value="PASTA"/>
    <property type="match status" value="1"/>
</dbReference>
<dbReference type="Gene3D" id="3.30.10.20">
    <property type="match status" value="1"/>
</dbReference>
<feature type="region of interest" description="Disordered" evidence="4">
    <location>
        <begin position="677"/>
        <end position="698"/>
    </location>
</feature>
<dbReference type="InterPro" id="IPR005543">
    <property type="entry name" value="PASTA_dom"/>
</dbReference>
<dbReference type="PANTHER" id="PTHR30627">
    <property type="entry name" value="PEPTIDOGLYCAN D,D-TRANSPEPTIDASE"/>
    <property type="match status" value="1"/>
</dbReference>
<dbReference type="GO" id="GO:0005886">
    <property type="term" value="C:plasma membrane"/>
    <property type="evidence" value="ECO:0007669"/>
    <property type="project" value="TreeGrafter"/>
</dbReference>
<dbReference type="GO" id="GO:0071555">
    <property type="term" value="P:cell wall organization"/>
    <property type="evidence" value="ECO:0007669"/>
    <property type="project" value="TreeGrafter"/>
</dbReference>
<reference evidence="7 8" key="1">
    <citation type="submission" date="2017-04" db="EMBL/GenBank/DDBJ databases">
        <authorList>
            <person name="Afonso C.L."/>
            <person name="Miller P.J."/>
            <person name="Scott M.A."/>
            <person name="Spackman E."/>
            <person name="Goraichik I."/>
            <person name="Dimitrov K.M."/>
            <person name="Suarez D.L."/>
            <person name="Swayne D.E."/>
        </authorList>
    </citation>
    <scope>NUCLEOTIDE SEQUENCE [LARGE SCALE GENOMIC DNA]</scope>
    <source>
        <strain evidence="7 8">DSM 26133</strain>
    </source>
</reference>
<evidence type="ECO:0000313" key="7">
    <source>
        <dbReference type="EMBL" id="SMD32749.1"/>
    </source>
</evidence>
<evidence type="ECO:0000256" key="4">
    <source>
        <dbReference type="SAM" id="MobiDB-lite"/>
    </source>
</evidence>
<gene>
    <name evidence="7" type="ORF">SAMN04488029_1100</name>
</gene>
<keyword evidence="5" id="KW-0812">Transmembrane</keyword>
<dbReference type="Pfam" id="PF03793">
    <property type="entry name" value="PASTA"/>
    <property type="match status" value="1"/>
</dbReference>
<evidence type="ECO:0000256" key="1">
    <source>
        <dbReference type="ARBA" id="ARBA00004370"/>
    </source>
</evidence>
<dbReference type="InterPro" id="IPR050515">
    <property type="entry name" value="Beta-lactam/transpept"/>
</dbReference>
<evidence type="ECO:0000313" key="8">
    <source>
        <dbReference type="Proteomes" id="UP000192472"/>
    </source>
</evidence>
<dbReference type="RefSeq" id="WP_084371395.1">
    <property type="nucleotide sequence ID" value="NZ_FWYF01000001.1"/>
</dbReference>
<organism evidence="7 8">
    <name type="scientific">Reichenbachiella faecimaris</name>
    <dbReference type="NCBI Taxonomy" id="692418"/>
    <lineage>
        <taxon>Bacteria</taxon>
        <taxon>Pseudomonadati</taxon>
        <taxon>Bacteroidota</taxon>
        <taxon>Cytophagia</taxon>
        <taxon>Cytophagales</taxon>
        <taxon>Reichenbachiellaceae</taxon>
        <taxon>Reichenbachiella</taxon>
    </lineage>
</organism>
<feature type="domain" description="PASTA" evidence="6">
    <location>
        <begin position="640"/>
        <end position="698"/>
    </location>
</feature>
<dbReference type="Gene3D" id="3.30.450.330">
    <property type="match status" value="1"/>
</dbReference>
<keyword evidence="8" id="KW-1185">Reference proteome</keyword>